<accession>A0A085Z3C2</accession>
<organism evidence="1 2">
    <name type="scientific">Chryseobacterium formosense</name>
    <dbReference type="NCBI Taxonomy" id="236814"/>
    <lineage>
        <taxon>Bacteria</taxon>
        <taxon>Pseudomonadati</taxon>
        <taxon>Bacteroidota</taxon>
        <taxon>Flavobacteriia</taxon>
        <taxon>Flavobacteriales</taxon>
        <taxon>Weeksellaceae</taxon>
        <taxon>Chryseobacterium group</taxon>
        <taxon>Chryseobacterium</taxon>
    </lineage>
</organism>
<gene>
    <name evidence="1" type="ORF">IX39_16145</name>
</gene>
<dbReference type="STRING" id="236814.IX39_16145"/>
<protein>
    <recommendedName>
        <fullName evidence="3">Lipoprotein</fullName>
    </recommendedName>
</protein>
<dbReference type="Proteomes" id="UP000028713">
    <property type="component" value="Unassembled WGS sequence"/>
</dbReference>
<dbReference type="RefSeq" id="WP_034678257.1">
    <property type="nucleotide sequence ID" value="NZ_FPAP01000002.1"/>
</dbReference>
<comment type="caution">
    <text evidence="1">The sequence shown here is derived from an EMBL/GenBank/DDBJ whole genome shotgun (WGS) entry which is preliminary data.</text>
</comment>
<evidence type="ECO:0000313" key="1">
    <source>
        <dbReference type="EMBL" id="KFE98935.1"/>
    </source>
</evidence>
<evidence type="ECO:0008006" key="3">
    <source>
        <dbReference type="Google" id="ProtNLM"/>
    </source>
</evidence>
<evidence type="ECO:0000313" key="2">
    <source>
        <dbReference type="Proteomes" id="UP000028713"/>
    </source>
</evidence>
<dbReference type="EMBL" id="JPRP01000002">
    <property type="protein sequence ID" value="KFE98935.1"/>
    <property type="molecule type" value="Genomic_DNA"/>
</dbReference>
<dbReference type="PROSITE" id="PS51257">
    <property type="entry name" value="PROKAR_LIPOPROTEIN"/>
    <property type="match status" value="1"/>
</dbReference>
<name>A0A085Z3C2_9FLAO</name>
<sequence>MMAQKRKTYFGLILKKLFMKYLITILLLSFVVSCSIFKKRYTYTEPKIHTKKDFDTISLAQYQLIRIDTSTYKYNNIFYVKKNDSIFKIATKKEILKPCEPLIKNKFYSLKLKGIRPKVNYLDYGGVMRYGREPVRFERDSGIIWNIYITPYIRGVCYQND</sequence>
<dbReference type="AlphaFoldDB" id="A0A085Z3C2"/>
<proteinExistence type="predicted"/>
<reference evidence="1 2" key="1">
    <citation type="submission" date="2014-07" db="EMBL/GenBank/DDBJ databases">
        <title>Genome of Chryseobacterium formosense LMG 24722.</title>
        <authorList>
            <person name="Pipes S.E."/>
            <person name="Stropko S.J."/>
            <person name="Newman J.D."/>
        </authorList>
    </citation>
    <scope>NUCLEOTIDE SEQUENCE [LARGE SCALE GENOMIC DNA]</scope>
    <source>
        <strain evidence="1 2">LMG 24722</strain>
    </source>
</reference>
<keyword evidence="2" id="KW-1185">Reference proteome</keyword>